<evidence type="ECO:0000313" key="2">
    <source>
        <dbReference type="EMBL" id="SBS81969.1"/>
    </source>
</evidence>
<keyword evidence="1" id="KW-0472">Membrane</keyword>
<evidence type="ECO:0000256" key="1">
    <source>
        <dbReference type="SAM" id="Phobius"/>
    </source>
</evidence>
<dbReference type="EMBL" id="FLQU01000196">
    <property type="protein sequence ID" value="SBS81969.1"/>
    <property type="molecule type" value="Genomic_DNA"/>
</dbReference>
<dbReference type="InterPro" id="IPR008780">
    <property type="entry name" value="Plasmodium_Vir"/>
</dbReference>
<name>A0A1A8VT20_PLAOA</name>
<proteinExistence type="predicted"/>
<accession>A0A1A8VT20</accession>
<gene>
    <name evidence="2" type="ORF">POVCU2_0013070</name>
</gene>
<dbReference type="Pfam" id="PF05795">
    <property type="entry name" value="Plasmodium_Vir"/>
    <property type="match status" value="1"/>
</dbReference>
<keyword evidence="1" id="KW-1133">Transmembrane helix</keyword>
<sequence>MSSALRDIYSFFNDYKKYKNYETAMKQAFSQNKHETECDSFLTYIQISDSESAKNICVKFKYLHNFIISRKKEPEDTKLNDMDFAYLNYWLNGELRNTTISHNITVHEFRETMSDHEEGFVYEAFNRNIYDIKDEDFNNMNLLNELQIKYGELFANPTTIMEGIIPCIEYFEKCINIYKECIIKCPHDDTSFCKALKNFKEEYNKNILGLGGISEKCPDKELLKLPTYKDLSLGDNVTVVGSILGPCFGTLFTLIFLYKFTSFGQWIHAKMGSNKVAHSNPYEENDQLLLNTSDTEYLNFGENTYGISYDSTGNL</sequence>
<reference evidence="3" key="1">
    <citation type="submission" date="2016-05" db="EMBL/GenBank/DDBJ databases">
        <authorList>
            <person name="Naeem Raeece"/>
        </authorList>
    </citation>
    <scope>NUCLEOTIDE SEQUENCE [LARGE SCALE GENOMIC DNA]</scope>
</reference>
<feature type="transmembrane region" description="Helical" evidence="1">
    <location>
        <begin position="237"/>
        <end position="258"/>
    </location>
</feature>
<dbReference type="AlphaFoldDB" id="A0A1A8VT20"/>
<evidence type="ECO:0000313" key="3">
    <source>
        <dbReference type="Proteomes" id="UP000078560"/>
    </source>
</evidence>
<organism evidence="2 3">
    <name type="scientific">Plasmodium ovale curtisi</name>
    <dbReference type="NCBI Taxonomy" id="864141"/>
    <lineage>
        <taxon>Eukaryota</taxon>
        <taxon>Sar</taxon>
        <taxon>Alveolata</taxon>
        <taxon>Apicomplexa</taxon>
        <taxon>Aconoidasida</taxon>
        <taxon>Haemosporida</taxon>
        <taxon>Plasmodiidae</taxon>
        <taxon>Plasmodium</taxon>
        <taxon>Plasmodium (Plasmodium)</taxon>
    </lineage>
</organism>
<protein>
    <submittedName>
        <fullName evidence="2">PIR Superfamily Protein</fullName>
    </submittedName>
</protein>
<dbReference type="Proteomes" id="UP000078560">
    <property type="component" value="Unassembled WGS sequence"/>
</dbReference>
<keyword evidence="1" id="KW-0812">Transmembrane</keyword>